<dbReference type="SUPFAM" id="SSF48452">
    <property type="entry name" value="TPR-like"/>
    <property type="match status" value="1"/>
</dbReference>
<keyword evidence="3 6" id="KW-0732">Signal</keyword>
<gene>
    <name evidence="9" type="ORF">N2K84_16040</name>
</gene>
<evidence type="ECO:0000256" key="5">
    <source>
        <dbReference type="ARBA" id="ARBA00023237"/>
    </source>
</evidence>
<comment type="similarity">
    <text evidence="2">Belongs to the SusD family.</text>
</comment>
<accession>A0AA41YCU4</accession>
<keyword evidence="10" id="KW-1185">Reference proteome</keyword>
<evidence type="ECO:0000256" key="6">
    <source>
        <dbReference type="SAM" id="SignalP"/>
    </source>
</evidence>
<feature type="chain" id="PRO_5041304828" evidence="6">
    <location>
        <begin position="22"/>
        <end position="589"/>
    </location>
</feature>
<evidence type="ECO:0000256" key="2">
    <source>
        <dbReference type="ARBA" id="ARBA00006275"/>
    </source>
</evidence>
<evidence type="ECO:0000313" key="9">
    <source>
        <dbReference type="EMBL" id="MCW0484253.1"/>
    </source>
</evidence>
<dbReference type="Proteomes" id="UP001163821">
    <property type="component" value="Unassembled WGS sequence"/>
</dbReference>
<dbReference type="InterPro" id="IPR033985">
    <property type="entry name" value="SusD-like_N"/>
</dbReference>
<feature type="signal peptide" evidence="6">
    <location>
        <begin position="1"/>
        <end position="21"/>
    </location>
</feature>
<evidence type="ECO:0000256" key="4">
    <source>
        <dbReference type="ARBA" id="ARBA00023136"/>
    </source>
</evidence>
<evidence type="ECO:0000256" key="1">
    <source>
        <dbReference type="ARBA" id="ARBA00004442"/>
    </source>
</evidence>
<dbReference type="InterPro" id="IPR011990">
    <property type="entry name" value="TPR-like_helical_dom_sf"/>
</dbReference>
<dbReference type="Gene3D" id="1.25.40.390">
    <property type="match status" value="1"/>
</dbReference>
<dbReference type="Pfam" id="PF14322">
    <property type="entry name" value="SusD-like_3"/>
    <property type="match status" value="1"/>
</dbReference>
<dbReference type="RefSeq" id="WP_282592846.1">
    <property type="nucleotide sequence ID" value="NZ_JAPAAF010000032.1"/>
</dbReference>
<dbReference type="GO" id="GO:0009279">
    <property type="term" value="C:cell outer membrane"/>
    <property type="evidence" value="ECO:0007669"/>
    <property type="project" value="UniProtKB-SubCell"/>
</dbReference>
<dbReference type="InterPro" id="IPR012944">
    <property type="entry name" value="SusD_RagB_dom"/>
</dbReference>
<comment type="subcellular location">
    <subcellularLocation>
        <location evidence="1">Cell outer membrane</location>
    </subcellularLocation>
</comment>
<comment type="caution">
    <text evidence="9">The sequence shown here is derived from an EMBL/GenBank/DDBJ whole genome shotgun (WGS) entry which is preliminary data.</text>
</comment>
<reference evidence="9" key="1">
    <citation type="submission" date="2022-10" db="EMBL/GenBank/DDBJ databases">
        <title>Gaoshiqiia sediminis gen. nov., sp. nov., isolated from coastal sediment.</title>
        <authorList>
            <person name="Yu W.X."/>
            <person name="Mu D.S."/>
            <person name="Du J.Z."/>
            <person name="Liang Y.Q."/>
        </authorList>
    </citation>
    <scope>NUCLEOTIDE SEQUENCE</scope>
    <source>
        <strain evidence="9">A06</strain>
    </source>
</reference>
<feature type="domain" description="RagB/SusD" evidence="7">
    <location>
        <begin position="318"/>
        <end position="588"/>
    </location>
</feature>
<evidence type="ECO:0000259" key="7">
    <source>
        <dbReference type="Pfam" id="PF07980"/>
    </source>
</evidence>
<feature type="domain" description="SusD-like N-terminal" evidence="8">
    <location>
        <begin position="61"/>
        <end position="251"/>
    </location>
</feature>
<evidence type="ECO:0000313" key="10">
    <source>
        <dbReference type="Proteomes" id="UP001163821"/>
    </source>
</evidence>
<dbReference type="Pfam" id="PF07980">
    <property type="entry name" value="SusD_RagB"/>
    <property type="match status" value="1"/>
</dbReference>
<dbReference type="AlphaFoldDB" id="A0AA41YCU4"/>
<evidence type="ECO:0000256" key="3">
    <source>
        <dbReference type="ARBA" id="ARBA00022729"/>
    </source>
</evidence>
<protein>
    <submittedName>
        <fullName evidence="9">RagB/SusD family nutrient uptake outer membrane protein</fullName>
    </submittedName>
</protein>
<name>A0AA41YCU4_9BACT</name>
<dbReference type="PROSITE" id="PS51257">
    <property type="entry name" value="PROKAR_LIPOPROTEIN"/>
    <property type="match status" value="1"/>
</dbReference>
<dbReference type="EMBL" id="JAPAAF010000032">
    <property type="protein sequence ID" value="MCW0484253.1"/>
    <property type="molecule type" value="Genomic_DNA"/>
</dbReference>
<proteinExistence type="inferred from homology"/>
<keyword evidence="5" id="KW-0998">Cell outer membrane</keyword>
<organism evidence="9 10">
    <name type="scientific">Gaoshiqia sediminis</name>
    <dbReference type="NCBI Taxonomy" id="2986998"/>
    <lineage>
        <taxon>Bacteria</taxon>
        <taxon>Pseudomonadati</taxon>
        <taxon>Bacteroidota</taxon>
        <taxon>Bacteroidia</taxon>
        <taxon>Marinilabiliales</taxon>
        <taxon>Prolixibacteraceae</taxon>
        <taxon>Gaoshiqia</taxon>
    </lineage>
</organism>
<sequence>MKKIFKYNILFLILAMGFGCSEYLDPSLDGSLTEEQVFGNDAYFNGVLNTVYGSLPDVYDYMLDCATDNAVTNDYSSDFFKMGTGALRPNMNPESNWVNAYRQIRRINQFLDKMVLDTTGTKPFLTPVRFVRLGTEADSIDNINTFYRMLGEAYFLRAYYEADLLRRYGGKATSGEFLGVPIVTDVLYIEDNLNLPRNTYQECVDQISSDCDSAIKYLPVEYKGTNAVLGATMNGRANGIAAMALKARVLLYGASPAFNPDNDITKWEKAAIAAGDALTAIGGLKDLPTIDNYYFNQLNNKAYNIRDIFLRGNVQSGNRELENNNYPPSMYGSGRVNPSQNFVDAFPDKAGYPISESALYANSDPYTNRDPRLNLFVAVNETTMGPSNYHTIETFEGGVDAFNPSINTSRSGYYLKKLLKYGSVRLIPGQLTGTARAAIHLGSPELYLNFAEAAFEAWGPTGDPMAYGFNAVSVITRIHKRDGSGNDYMNTVAVNDENLFRELIHNERRLELSFEGHYFWDIRRWESTEDLTGINTVVNGVKITKDANGNNSYDMDVQLEKRLFNSIYMPLPYDELFNAPLLVQNKGWE</sequence>
<keyword evidence="4" id="KW-0472">Membrane</keyword>
<evidence type="ECO:0000259" key="8">
    <source>
        <dbReference type="Pfam" id="PF14322"/>
    </source>
</evidence>